<dbReference type="VEuPathDB" id="FungiDB:FUN_011726"/>
<protein>
    <submittedName>
        <fullName evidence="2">Uncharacterized protein</fullName>
    </submittedName>
</protein>
<feature type="compositionally biased region" description="Low complexity" evidence="1">
    <location>
        <begin position="70"/>
        <end position="79"/>
    </location>
</feature>
<accession>A0A2N1MZJ6</accession>
<dbReference type="Proteomes" id="UP000233469">
    <property type="component" value="Unassembled WGS sequence"/>
</dbReference>
<feature type="region of interest" description="Disordered" evidence="1">
    <location>
        <begin position="70"/>
        <end position="98"/>
    </location>
</feature>
<feature type="compositionally biased region" description="Polar residues" evidence="1">
    <location>
        <begin position="89"/>
        <end position="98"/>
    </location>
</feature>
<dbReference type="VEuPathDB" id="FungiDB:RhiirA1_461562"/>
<evidence type="ECO:0000313" key="2">
    <source>
        <dbReference type="EMBL" id="PKK67009.1"/>
    </source>
</evidence>
<sequence length="194" mass="22923">MTVNIRNLLVIMRQQRLTIKQLKQNTKSNNLNRNETERNEEIPKARRKSKSYTKNSFSELKQKRLIIKQLKQNTKNNNLNRDETERNDTSQTDTSSQNKTIWTQTPLPFQNEDVFKGCIKKNNYGVEPQKIQPCNLKAGVFFDFSPNIISFFSKNTGKSRVFEVFKKYFFFFGEYFSVYQSTNIIIIIEIIVLI</sequence>
<feature type="region of interest" description="Disordered" evidence="1">
    <location>
        <begin position="22"/>
        <end position="54"/>
    </location>
</feature>
<feature type="compositionally biased region" description="Basic and acidic residues" evidence="1">
    <location>
        <begin position="34"/>
        <end position="44"/>
    </location>
</feature>
<gene>
    <name evidence="2" type="ORF">RhiirC2_714435</name>
</gene>
<reference evidence="2 3" key="2">
    <citation type="submission" date="2017-10" db="EMBL/GenBank/DDBJ databases">
        <title>Extensive intraspecific genome diversity in a model arbuscular mycorrhizal fungus.</title>
        <authorList>
            <person name="Chen E.C.H."/>
            <person name="Morin E."/>
            <person name="Baudet D."/>
            <person name="Noel J."/>
            <person name="Ndikumana S."/>
            <person name="Charron P."/>
            <person name="St-Onge C."/>
            <person name="Giorgi J."/>
            <person name="Grigoriev I.V."/>
            <person name="Roux C."/>
            <person name="Martin F.M."/>
            <person name="Corradi N."/>
        </authorList>
    </citation>
    <scope>NUCLEOTIDE SEQUENCE [LARGE SCALE GENOMIC DNA]</scope>
    <source>
        <strain evidence="2 3">C2</strain>
    </source>
</reference>
<comment type="caution">
    <text evidence="2">The sequence shown here is derived from an EMBL/GenBank/DDBJ whole genome shotgun (WGS) entry which is preliminary data.</text>
</comment>
<evidence type="ECO:0000256" key="1">
    <source>
        <dbReference type="SAM" id="MobiDB-lite"/>
    </source>
</evidence>
<dbReference type="EMBL" id="LLXL01001015">
    <property type="protein sequence ID" value="PKK67009.1"/>
    <property type="molecule type" value="Genomic_DNA"/>
</dbReference>
<reference evidence="2 3" key="1">
    <citation type="submission" date="2016-04" db="EMBL/GenBank/DDBJ databases">
        <title>Genome analyses suggest a sexual origin of heterokaryosis in a supposedly ancient asexual fungus.</title>
        <authorList>
            <person name="Ropars J."/>
            <person name="Sedzielewska K."/>
            <person name="Noel J."/>
            <person name="Charron P."/>
            <person name="Farinelli L."/>
            <person name="Marton T."/>
            <person name="Kruger M."/>
            <person name="Pelin A."/>
            <person name="Brachmann A."/>
            <person name="Corradi N."/>
        </authorList>
    </citation>
    <scope>NUCLEOTIDE SEQUENCE [LARGE SCALE GENOMIC DNA]</scope>
    <source>
        <strain evidence="2 3">C2</strain>
    </source>
</reference>
<organism evidence="2 3">
    <name type="scientific">Rhizophagus irregularis</name>
    <dbReference type="NCBI Taxonomy" id="588596"/>
    <lineage>
        <taxon>Eukaryota</taxon>
        <taxon>Fungi</taxon>
        <taxon>Fungi incertae sedis</taxon>
        <taxon>Mucoromycota</taxon>
        <taxon>Glomeromycotina</taxon>
        <taxon>Glomeromycetes</taxon>
        <taxon>Glomerales</taxon>
        <taxon>Glomeraceae</taxon>
        <taxon>Rhizophagus</taxon>
    </lineage>
</organism>
<proteinExistence type="predicted"/>
<evidence type="ECO:0000313" key="3">
    <source>
        <dbReference type="Proteomes" id="UP000233469"/>
    </source>
</evidence>
<dbReference type="VEuPathDB" id="FungiDB:RhiirFUN_016709"/>
<name>A0A2N1MZJ6_9GLOM</name>
<dbReference type="AlphaFoldDB" id="A0A2N1MZJ6"/>